<accession>A0A2U2CD00</accession>
<dbReference type="GeneID" id="94364915"/>
<evidence type="ECO:0000259" key="2">
    <source>
        <dbReference type="Pfam" id="PF00266"/>
    </source>
</evidence>
<dbReference type="PANTHER" id="PTHR43686:SF1">
    <property type="entry name" value="AMINOTRAN_5 DOMAIN-CONTAINING PROTEIN"/>
    <property type="match status" value="1"/>
</dbReference>
<keyword evidence="1" id="KW-0663">Pyridoxal phosphate</keyword>
<protein>
    <submittedName>
        <fullName evidence="3">Aminotransferase</fullName>
    </submittedName>
</protein>
<dbReference type="Gene3D" id="3.40.640.10">
    <property type="entry name" value="Type I PLP-dependent aspartate aminotransferase-like (Major domain)"/>
    <property type="match status" value="1"/>
</dbReference>
<feature type="domain" description="Aminotransferase class V" evidence="2">
    <location>
        <begin position="51"/>
        <end position="411"/>
    </location>
</feature>
<dbReference type="PANTHER" id="PTHR43686">
    <property type="entry name" value="SULFURTRANSFERASE-RELATED"/>
    <property type="match status" value="1"/>
</dbReference>
<dbReference type="EMBL" id="QEYD01000004">
    <property type="protein sequence ID" value="PWE29757.1"/>
    <property type="molecule type" value="Genomic_DNA"/>
</dbReference>
<keyword evidence="3" id="KW-0808">Transferase</keyword>
<dbReference type="RefSeq" id="WP_109532870.1">
    <property type="nucleotide sequence ID" value="NZ_QEYD01000004.1"/>
</dbReference>
<evidence type="ECO:0000313" key="3">
    <source>
        <dbReference type="EMBL" id="PWE29757.1"/>
    </source>
</evidence>
<reference evidence="3 4" key="1">
    <citation type="submission" date="2018-05" db="EMBL/GenBank/DDBJ databases">
        <title>Pararhodobacter marina sp. nov., isolated from deep-sea water of the Indian Ocean.</title>
        <authorList>
            <person name="Lai Q.Sr."/>
            <person name="Liu X."/>
            <person name="Shao Z."/>
        </authorList>
    </citation>
    <scope>NUCLEOTIDE SEQUENCE [LARGE SCALE GENOMIC DNA]</scope>
    <source>
        <strain evidence="3 4">CIC4N-9</strain>
    </source>
</reference>
<dbReference type="AlphaFoldDB" id="A0A2U2CD00"/>
<evidence type="ECO:0000313" key="4">
    <source>
        <dbReference type="Proteomes" id="UP000244940"/>
    </source>
</evidence>
<dbReference type="InterPro" id="IPR000192">
    <property type="entry name" value="Aminotrans_V_dom"/>
</dbReference>
<dbReference type="Gene3D" id="3.90.1150.10">
    <property type="entry name" value="Aspartate Aminotransferase, domain 1"/>
    <property type="match status" value="1"/>
</dbReference>
<gene>
    <name evidence="3" type="ORF">C4N9_08430</name>
</gene>
<dbReference type="Proteomes" id="UP000244940">
    <property type="component" value="Unassembled WGS sequence"/>
</dbReference>
<keyword evidence="4" id="KW-1185">Reference proteome</keyword>
<dbReference type="InterPro" id="IPR015422">
    <property type="entry name" value="PyrdxlP-dep_Trfase_small"/>
</dbReference>
<dbReference type="GO" id="GO:0008483">
    <property type="term" value="F:transaminase activity"/>
    <property type="evidence" value="ECO:0007669"/>
    <property type="project" value="UniProtKB-KW"/>
</dbReference>
<name>A0A2U2CD00_9RHOB</name>
<dbReference type="InterPro" id="IPR015421">
    <property type="entry name" value="PyrdxlP-dep_Trfase_major"/>
</dbReference>
<dbReference type="OrthoDB" id="9804366at2"/>
<dbReference type="Pfam" id="PF00266">
    <property type="entry name" value="Aminotran_5"/>
    <property type="match status" value="1"/>
</dbReference>
<proteinExistence type="predicted"/>
<evidence type="ECO:0000256" key="1">
    <source>
        <dbReference type="ARBA" id="ARBA00022898"/>
    </source>
</evidence>
<keyword evidence="3" id="KW-0032">Aminotransferase</keyword>
<organism evidence="3 4">
    <name type="scientific">Pararhodobacter marinus</name>
    <dbReference type="NCBI Taxonomy" id="2184063"/>
    <lineage>
        <taxon>Bacteria</taxon>
        <taxon>Pseudomonadati</taxon>
        <taxon>Pseudomonadota</taxon>
        <taxon>Alphaproteobacteria</taxon>
        <taxon>Rhodobacterales</taxon>
        <taxon>Paracoccaceae</taxon>
        <taxon>Pararhodobacter</taxon>
    </lineage>
</organism>
<dbReference type="SUPFAM" id="SSF53383">
    <property type="entry name" value="PLP-dependent transferases"/>
    <property type="match status" value="1"/>
</dbReference>
<dbReference type="InterPro" id="IPR015424">
    <property type="entry name" value="PyrdxlP-dep_Trfase"/>
</dbReference>
<sequence>MPKDLTAPSVTPFDRFARSLVDAGGVEAIRAGLIGEGHEIVTPFGTKTLTYADYTASGRALMQIEQMVLTEILPIYSNSHTEASHCGQQITRMRAAARAVVARETGAEADCHVIFGGSGATAGLNRLVALADIPRRVARGEDVRVIHGPFEHHSNLLPWRESGAKVTEIPRAAGGGVDLDALAEALAQAKGADLVVGTFSAASNVTGEITDVQAVTRMLKEAGALSVWDYACAGPYLPMQMTEDGVKKDAIVFSPHKFVGGPGASGVLVVRDTMVCTDRPTQPGGGTVQFTSPWAEVYSPRVEAREEAGTPNVLGDIRAALALEVKRVVGTEAIAAREHVLRARALAAWADLPGLRLLSPAENVPALPIFSFQVTGAHGLVHPQLVTRMLSDMHGVQARGGCACAGPFAHRLLGIDRATSEALQKRLAAGDEMAKPGWTRLNLGWCHDDAQADRIIAAVRDIVLRAESLAPLYTVDPATARWRAA</sequence>
<comment type="caution">
    <text evidence="3">The sequence shown here is derived from an EMBL/GenBank/DDBJ whole genome shotgun (WGS) entry which is preliminary data.</text>
</comment>